<reference evidence="3 4" key="1">
    <citation type="journal article" date="2011" name="Stand. Genomic Sci.">
        <title>Non-contiguous finished genome sequence and contextual data of the filamentous soil bacterium Ktedonobacter racemifer type strain (SOSP1-21).</title>
        <authorList>
            <person name="Chang Y.J."/>
            <person name="Land M."/>
            <person name="Hauser L."/>
            <person name="Chertkov O."/>
            <person name="Del Rio T.G."/>
            <person name="Nolan M."/>
            <person name="Copeland A."/>
            <person name="Tice H."/>
            <person name="Cheng J.F."/>
            <person name="Lucas S."/>
            <person name="Han C."/>
            <person name="Goodwin L."/>
            <person name="Pitluck S."/>
            <person name="Ivanova N."/>
            <person name="Ovchinikova G."/>
            <person name="Pati A."/>
            <person name="Chen A."/>
            <person name="Palaniappan K."/>
            <person name="Mavromatis K."/>
            <person name="Liolios K."/>
            <person name="Brettin T."/>
            <person name="Fiebig A."/>
            <person name="Rohde M."/>
            <person name="Abt B."/>
            <person name="Goker M."/>
            <person name="Detter J.C."/>
            <person name="Woyke T."/>
            <person name="Bristow J."/>
            <person name="Eisen J.A."/>
            <person name="Markowitz V."/>
            <person name="Hugenholtz P."/>
            <person name="Kyrpides N.C."/>
            <person name="Klenk H.P."/>
            <person name="Lapidus A."/>
        </authorList>
    </citation>
    <scope>NUCLEOTIDE SEQUENCE [LARGE SCALE GENOMIC DNA]</scope>
    <source>
        <strain evidence="4">DSM 44963</strain>
        <strain evidence="3">SOSP1-21</strain>
    </source>
</reference>
<dbReference type="Gene3D" id="3.30.420.10">
    <property type="entry name" value="Ribonuclease H-like superfamily/Ribonuclease H"/>
    <property type="match status" value="1"/>
</dbReference>
<comment type="caution">
    <text evidence="3">The sequence shown here is derived from an EMBL/GenBank/DDBJ whole genome shotgun (WGS) entry which is preliminary data.</text>
</comment>
<dbReference type="Pfam" id="PF13565">
    <property type="entry name" value="HTH_32"/>
    <property type="match status" value="1"/>
</dbReference>
<dbReference type="GO" id="GO:0003676">
    <property type="term" value="F:nucleic acid binding"/>
    <property type="evidence" value="ECO:0007669"/>
    <property type="project" value="InterPro"/>
</dbReference>
<evidence type="ECO:0000259" key="1">
    <source>
        <dbReference type="Pfam" id="PF13358"/>
    </source>
</evidence>
<evidence type="ECO:0000313" key="4">
    <source>
        <dbReference type="Proteomes" id="UP000004508"/>
    </source>
</evidence>
<dbReference type="InterPro" id="IPR038717">
    <property type="entry name" value="Tc1-like_DDE_dom"/>
</dbReference>
<gene>
    <name evidence="3" type="ORF">Krac_11364</name>
    <name evidence="2" type="ORF">Krac_5518</name>
</gene>
<dbReference type="eggNOG" id="COG3335">
    <property type="taxonomic scope" value="Bacteria"/>
</dbReference>
<evidence type="ECO:0000313" key="3">
    <source>
        <dbReference type="EMBL" id="EFH89795.1"/>
    </source>
</evidence>
<name>D6TK38_KTERA</name>
<keyword evidence="4" id="KW-1185">Reference proteome</keyword>
<sequence length="377" mass="43010">MPKILRARAAQDEREERRVRKLAASRHGPADWILHAQMVVRSWDGERVEAIAQALHCDAQTVRRRLHRFETGGIEGLGDRPKAGRPRRLTTEDDSRIIALAKQPPPGRLVRYTDGSLEAREEQKAAQWSLDALAQAAKEAGIAVKRSQIRTILLREGVRWRRTHSWGTSDEKDARPKRVAVVSHYTDPPAGSTTICTDELGPVLPRSFPPAPGWSPNGHRIKAPLEYSRGLEKTWIYGALRVRDGKELTRCAPARNSTNSIELLKLIEADNPTGDIFIITDNLSSHNSLETRTWLAEHPRIHHVFIPKGACWLNLQEGWWRLFRRDAFAGQSFANPSEIDLARRVATAQLNHRAKPWVWGRPPKTRRHYRRLFSYRI</sequence>
<feature type="domain" description="Tc1-like transposase DDE" evidence="1">
    <location>
        <begin position="195"/>
        <end position="338"/>
    </location>
</feature>
<dbReference type="NCBIfam" id="NF033545">
    <property type="entry name" value="transpos_IS630"/>
    <property type="match status" value="1"/>
</dbReference>
<dbReference type="Pfam" id="PF13358">
    <property type="entry name" value="DDE_3"/>
    <property type="match status" value="1"/>
</dbReference>
<dbReference type="InterPro" id="IPR036397">
    <property type="entry name" value="RNaseH_sf"/>
</dbReference>
<evidence type="ECO:0000313" key="2">
    <source>
        <dbReference type="EMBL" id="EFH84469.1"/>
    </source>
</evidence>
<dbReference type="InterPro" id="IPR009057">
    <property type="entry name" value="Homeodomain-like_sf"/>
</dbReference>
<dbReference type="eggNOG" id="COG3415">
    <property type="taxonomic scope" value="Bacteria"/>
</dbReference>
<dbReference type="SUPFAM" id="SSF46689">
    <property type="entry name" value="Homeodomain-like"/>
    <property type="match status" value="1"/>
</dbReference>
<protein>
    <recommendedName>
        <fullName evidence="1">Tc1-like transposase DDE domain-containing protein</fullName>
    </recommendedName>
</protein>
<dbReference type="EMBL" id="ADVG01000001">
    <property type="protein sequence ID" value="EFH89795.1"/>
    <property type="molecule type" value="Genomic_DNA"/>
</dbReference>
<dbReference type="InParanoid" id="D6TK38"/>
<proteinExistence type="predicted"/>
<dbReference type="InterPro" id="IPR047655">
    <property type="entry name" value="Transpos_IS630-like"/>
</dbReference>
<dbReference type="STRING" id="485913.Krac_11364"/>
<dbReference type="Proteomes" id="UP000004508">
    <property type="component" value="Unassembled WGS sequence"/>
</dbReference>
<dbReference type="RefSeq" id="WP_007906668.1">
    <property type="nucleotide sequence ID" value="NZ_ADVG01000001.1"/>
</dbReference>
<dbReference type="EMBL" id="ADVG01000003">
    <property type="protein sequence ID" value="EFH84469.1"/>
    <property type="molecule type" value="Genomic_DNA"/>
</dbReference>
<organism evidence="3 4">
    <name type="scientific">Ktedonobacter racemifer DSM 44963</name>
    <dbReference type="NCBI Taxonomy" id="485913"/>
    <lineage>
        <taxon>Bacteria</taxon>
        <taxon>Bacillati</taxon>
        <taxon>Chloroflexota</taxon>
        <taxon>Ktedonobacteria</taxon>
        <taxon>Ktedonobacterales</taxon>
        <taxon>Ktedonobacteraceae</taxon>
        <taxon>Ktedonobacter</taxon>
    </lineage>
</organism>
<accession>D6TK38</accession>
<dbReference type="AlphaFoldDB" id="D6TK38"/>